<name>A0A2A2SE87_9SPHN</name>
<keyword evidence="5 7" id="KW-0418">Kinase</keyword>
<dbReference type="InterPro" id="IPR001977">
    <property type="entry name" value="Depp_CoAkinase"/>
</dbReference>
<dbReference type="Proteomes" id="UP000218151">
    <property type="component" value="Unassembled WGS sequence"/>
</dbReference>
<comment type="similarity">
    <text evidence="1 5">Belongs to the CoaE family.</text>
</comment>
<comment type="subcellular location">
    <subcellularLocation>
        <location evidence="5">Cytoplasm</location>
    </subcellularLocation>
</comment>
<evidence type="ECO:0000256" key="3">
    <source>
        <dbReference type="ARBA" id="ARBA00022840"/>
    </source>
</evidence>
<organism evidence="7 8">
    <name type="scientific">Sphingomonas lenta</name>
    <dbReference type="NCBI Taxonomy" id="1141887"/>
    <lineage>
        <taxon>Bacteria</taxon>
        <taxon>Pseudomonadati</taxon>
        <taxon>Pseudomonadota</taxon>
        <taxon>Alphaproteobacteria</taxon>
        <taxon>Sphingomonadales</taxon>
        <taxon>Sphingomonadaceae</taxon>
        <taxon>Sphingomonas</taxon>
    </lineage>
</organism>
<comment type="function">
    <text evidence="5">Catalyzes the phosphorylation of the 3'-hydroxyl group of dephosphocoenzyme A to form coenzyme A.</text>
</comment>
<feature type="binding site" evidence="5">
    <location>
        <begin position="15"/>
        <end position="20"/>
    </location>
    <ligand>
        <name>ATP</name>
        <dbReference type="ChEBI" id="CHEBI:30616"/>
    </ligand>
</feature>
<dbReference type="UniPathway" id="UPA00241">
    <property type="reaction ID" value="UER00356"/>
</dbReference>
<keyword evidence="5" id="KW-0963">Cytoplasm</keyword>
<proteinExistence type="inferred from homology"/>
<dbReference type="NCBIfam" id="TIGR00152">
    <property type="entry name" value="dephospho-CoA kinase"/>
    <property type="match status" value="1"/>
</dbReference>
<dbReference type="EMBL" id="NSLI01000003">
    <property type="protein sequence ID" value="PAX07502.1"/>
    <property type="molecule type" value="Genomic_DNA"/>
</dbReference>
<dbReference type="SUPFAM" id="SSF52540">
    <property type="entry name" value="P-loop containing nucleoside triphosphate hydrolases"/>
    <property type="match status" value="1"/>
</dbReference>
<evidence type="ECO:0000256" key="5">
    <source>
        <dbReference type="HAMAP-Rule" id="MF_00376"/>
    </source>
</evidence>
<sequence length="201" mass="21060">MITRQITLGLTGSIGMGKSTVARMFADQGVPVFDADAAVHRLQGPAGRVVAAIEAAFPSTTGPKGVNRTALAEAVLGNDTAMKALENIVHPAVAEERAAFLDEHAQAPLVVFDIPLLFETGGDARVDKVAVVSAAPDVQRARVLDRPGMTKAKLDAILARQLPDAEKRARADFVIPTDVPLEETRAHVARVIACLAAATIG</sequence>
<keyword evidence="4 5" id="KW-0173">Coenzyme A biosynthesis</keyword>
<evidence type="ECO:0000256" key="1">
    <source>
        <dbReference type="ARBA" id="ARBA00009018"/>
    </source>
</evidence>
<keyword evidence="8" id="KW-1185">Reference proteome</keyword>
<comment type="caution">
    <text evidence="7">The sequence shown here is derived from an EMBL/GenBank/DDBJ whole genome shotgun (WGS) entry which is preliminary data.</text>
</comment>
<keyword evidence="2 5" id="KW-0547">Nucleotide-binding</keyword>
<dbReference type="RefSeq" id="WP_095997745.1">
    <property type="nucleotide sequence ID" value="NZ_NSLI01000003.1"/>
</dbReference>
<comment type="catalytic activity">
    <reaction evidence="5">
        <text>3'-dephospho-CoA + ATP = ADP + CoA + H(+)</text>
        <dbReference type="Rhea" id="RHEA:18245"/>
        <dbReference type="ChEBI" id="CHEBI:15378"/>
        <dbReference type="ChEBI" id="CHEBI:30616"/>
        <dbReference type="ChEBI" id="CHEBI:57287"/>
        <dbReference type="ChEBI" id="CHEBI:57328"/>
        <dbReference type="ChEBI" id="CHEBI:456216"/>
        <dbReference type="EC" id="2.7.1.24"/>
    </reaction>
</comment>
<dbReference type="GO" id="GO:0004140">
    <property type="term" value="F:dephospho-CoA kinase activity"/>
    <property type="evidence" value="ECO:0007669"/>
    <property type="project" value="UniProtKB-UniRule"/>
</dbReference>
<gene>
    <name evidence="5" type="primary">coaE</name>
    <name evidence="7" type="ORF">CKY28_07505</name>
</gene>
<dbReference type="CDD" id="cd02022">
    <property type="entry name" value="DPCK"/>
    <property type="match status" value="1"/>
</dbReference>
<evidence type="ECO:0000256" key="6">
    <source>
        <dbReference type="NCBIfam" id="TIGR00152"/>
    </source>
</evidence>
<dbReference type="PANTHER" id="PTHR10695">
    <property type="entry name" value="DEPHOSPHO-COA KINASE-RELATED"/>
    <property type="match status" value="1"/>
</dbReference>
<dbReference type="GO" id="GO:0005737">
    <property type="term" value="C:cytoplasm"/>
    <property type="evidence" value="ECO:0007669"/>
    <property type="project" value="UniProtKB-SubCell"/>
</dbReference>
<keyword evidence="3 5" id="KW-0067">ATP-binding</keyword>
<dbReference type="HAMAP" id="MF_00376">
    <property type="entry name" value="Dephospho_CoA_kinase"/>
    <property type="match status" value="1"/>
</dbReference>
<comment type="pathway">
    <text evidence="5">Cofactor biosynthesis; coenzyme A biosynthesis; CoA from (R)-pantothenate: step 5/5.</text>
</comment>
<dbReference type="GO" id="GO:0015937">
    <property type="term" value="P:coenzyme A biosynthetic process"/>
    <property type="evidence" value="ECO:0007669"/>
    <property type="project" value="UniProtKB-UniRule"/>
</dbReference>
<protein>
    <recommendedName>
        <fullName evidence="5 6">Dephospho-CoA kinase</fullName>
        <ecNumber evidence="5 6">2.7.1.24</ecNumber>
    </recommendedName>
    <alternativeName>
        <fullName evidence="5">Dephosphocoenzyme A kinase</fullName>
    </alternativeName>
</protein>
<keyword evidence="5" id="KW-0808">Transferase</keyword>
<dbReference type="Gene3D" id="3.40.50.300">
    <property type="entry name" value="P-loop containing nucleotide triphosphate hydrolases"/>
    <property type="match status" value="1"/>
</dbReference>
<dbReference type="PROSITE" id="PS51219">
    <property type="entry name" value="DPCK"/>
    <property type="match status" value="1"/>
</dbReference>
<evidence type="ECO:0000313" key="7">
    <source>
        <dbReference type="EMBL" id="PAX07502.1"/>
    </source>
</evidence>
<dbReference type="OrthoDB" id="9812943at2"/>
<dbReference type="PANTHER" id="PTHR10695:SF46">
    <property type="entry name" value="BIFUNCTIONAL COENZYME A SYNTHASE-RELATED"/>
    <property type="match status" value="1"/>
</dbReference>
<evidence type="ECO:0000256" key="4">
    <source>
        <dbReference type="ARBA" id="ARBA00022993"/>
    </source>
</evidence>
<dbReference type="AlphaFoldDB" id="A0A2A2SE87"/>
<reference evidence="8" key="1">
    <citation type="submission" date="2017-09" db="EMBL/GenBank/DDBJ databases">
        <authorList>
            <person name="Feng G."/>
            <person name="Zhu H."/>
        </authorList>
    </citation>
    <scope>NUCLEOTIDE SEQUENCE [LARGE SCALE GENOMIC DNA]</scope>
    <source>
        <strain evidence="8">1PNM-20</strain>
    </source>
</reference>
<evidence type="ECO:0000313" key="8">
    <source>
        <dbReference type="Proteomes" id="UP000218151"/>
    </source>
</evidence>
<accession>A0A2A2SE87</accession>
<dbReference type="InterPro" id="IPR027417">
    <property type="entry name" value="P-loop_NTPase"/>
</dbReference>
<dbReference type="EC" id="2.7.1.24" evidence="5 6"/>
<evidence type="ECO:0000256" key="2">
    <source>
        <dbReference type="ARBA" id="ARBA00022741"/>
    </source>
</evidence>
<dbReference type="GO" id="GO:0005524">
    <property type="term" value="F:ATP binding"/>
    <property type="evidence" value="ECO:0007669"/>
    <property type="project" value="UniProtKB-UniRule"/>
</dbReference>
<dbReference type="Pfam" id="PF01121">
    <property type="entry name" value="CoaE"/>
    <property type="match status" value="1"/>
</dbReference>